<evidence type="ECO:0000313" key="15">
    <source>
        <dbReference type="EMBL" id="PRX61711.1"/>
    </source>
</evidence>
<dbReference type="Gene3D" id="3.50.30.40">
    <property type="entry name" value="Ribonuclease E inhibitor RraA/RraA-like"/>
    <property type="match status" value="1"/>
</dbReference>
<dbReference type="AlphaFoldDB" id="A0A2T0MSY2"/>
<feature type="binding site" evidence="13">
    <location>
        <position position="158"/>
    </location>
    <ligand>
        <name>substrate</name>
    </ligand>
</feature>
<dbReference type="GO" id="GO:0008948">
    <property type="term" value="F:oxaloacetate decarboxylase activity"/>
    <property type="evidence" value="ECO:0007669"/>
    <property type="project" value="UniProtKB-EC"/>
</dbReference>
<evidence type="ECO:0000256" key="3">
    <source>
        <dbReference type="ARBA" id="ARBA00008621"/>
    </source>
</evidence>
<dbReference type="GO" id="GO:0047443">
    <property type="term" value="F:4-hydroxy-4-methyl-2-oxoglutarate aldolase activity"/>
    <property type="evidence" value="ECO:0007669"/>
    <property type="project" value="UniProtKB-EC"/>
</dbReference>
<dbReference type="EC" id="4.1.1.112" evidence="6"/>
<evidence type="ECO:0000256" key="9">
    <source>
        <dbReference type="ARBA" id="ARBA00029596"/>
    </source>
</evidence>
<dbReference type="PANTHER" id="PTHR33254:SF4">
    <property type="entry name" value="4-HYDROXY-4-METHYL-2-OXOGLUTARATE ALDOLASE 3-RELATED"/>
    <property type="match status" value="1"/>
</dbReference>
<evidence type="ECO:0000256" key="10">
    <source>
        <dbReference type="ARBA" id="ARBA00030169"/>
    </source>
</evidence>
<dbReference type="SUPFAM" id="SSF89562">
    <property type="entry name" value="RraA-like"/>
    <property type="match status" value="1"/>
</dbReference>
<comment type="catalytic activity">
    <reaction evidence="1">
        <text>4-hydroxy-4-methyl-2-oxoglutarate = 2 pyruvate</text>
        <dbReference type="Rhea" id="RHEA:22748"/>
        <dbReference type="ChEBI" id="CHEBI:15361"/>
        <dbReference type="ChEBI" id="CHEBI:58276"/>
        <dbReference type="EC" id="4.1.3.17"/>
    </reaction>
</comment>
<sequence length="292" mass="31477">MTCNASIETSPKLILAAARLTTRKRTDVIETHDIVRPPEELVSALAAIGSATASSELNRLGVRSAHIRGPVSFTPGTCVAGPALTLQFMPKREDLYQVDEYAEPEKQLHRHVLYHTRPGDIVVVDARGDMASGVFGEMMMIYFKQRGGVGVVVDGCIRDLGKVRELGLGLWLRGTTPNFHSQTDIFPTAVNVPVACGNTVVEPGDIIVADDDGAVVVPIKLAPALLAEAGSHAEWEEFSRLRLSQGGDLRTYYPLSEEARPEYERWRDAQANGGASLDARANGRDTDGGASA</sequence>
<dbReference type="GO" id="GO:0046872">
    <property type="term" value="F:metal ion binding"/>
    <property type="evidence" value="ECO:0007669"/>
    <property type="project" value="UniProtKB-KW"/>
</dbReference>
<evidence type="ECO:0000256" key="12">
    <source>
        <dbReference type="ARBA" id="ARBA00047973"/>
    </source>
</evidence>
<evidence type="ECO:0000256" key="11">
    <source>
        <dbReference type="ARBA" id="ARBA00032305"/>
    </source>
</evidence>
<feature type="binding site" evidence="13">
    <location>
        <position position="159"/>
    </location>
    <ligand>
        <name>Mg(2+)</name>
        <dbReference type="ChEBI" id="CHEBI:18420"/>
    </ligand>
</feature>
<comment type="cofactor">
    <cofactor evidence="2">
        <name>a divalent metal cation</name>
        <dbReference type="ChEBI" id="CHEBI:60240"/>
    </cofactor>
</comment>
<evidence type="ECO:0000256" key="8">
    <source>
        <dbReference type="ARBA" id="ARBA00025046"/>
    </source>
</evidence>
<evidence type="ECO:0000256" key="14">
    <source>
        <dbReference type="SAM" id="MobiDB-lite"/>
    </source>
</evidence>
<evidence type="ECO:0000313" key="16">
    <source>
        <dbReference type="Proteomes" id="UP000238312"/>
    </source>
</evidence>
<dbReference type="InterPro" id="IPR036704">
    <property type="entry name" value="RraA/RraA-like_sf"/>
</dbReference>
<evidence type="ECO:0000256" key="2">
    <source>
        <dbReference type="ARBA" id="ARBA00001968"/>
    </source>
</evidence>
<evidence type="ECO:0000256" key="1">
    <source>
        <dbReference type="ARBA" id="ARBA00001342"/>
    </source>
</evidence>
<name>A0A2T0MSY2_9ACTN</name>
<accession>A0A2T0MSY2</accession>
<dbReference type="Proteomes" id="UP000238312">
    <property type="component" value="Unassembled WGS sequence"/>
</dbReference>
<reference evidence="15 16" key="1">
    <citation type="submission" date="2018-03" db="EMBL/GenBank/DDBJ databases">
        <title>Genomic Encyclopedia of Type Strains, Phase III (KMG-III): the genomes of soil and plant-associated and newly described type strains.</title>
        <authorList>
            <person name="Whitman W."/>
        </authorList>
    </citation>
    <scope>NUCLEOTIDE SEQUENCE [LARGE SCALE GENOMIC DNA]</scope>
    <source>
        <strain evidence="15 16">CGMCC 4.7104</strain>
    </source>
</reference>
<evidence type="ECO:0000256" key="4">
    <source>
        <dbReference type="ARBA" id="ARBA00011233"/>
    </source>
</evidence>
<comment type="caution">
    <text evidence="15">The sequence shown here is derived from an EMBL/GenBank/DDBJ whole genome shotgun (WGS) entry which is preliminary data.</text>
</comment>
<dbReference type="InterPro" id="IPR005493">
    <property type="entry name" value="RraA/RraA-like"/>
</dbReference>
<gene>
    <name evidence="15" type="ORF">B0I32_11480</name>
</gene>
<organism evidence="15 16">
    <name type="scientific">Nonomuraea fuscirosea</name>
    <dbReference type="NCBI Taxonomy" id="1291556"/>
    <lineage>
        <taxon>Bacteria</taxon>
        <taxon>Bacillati</taxon>
        <taxon>Actinomycetota</taxon>
        <taxon>Actinomycetes</taxon>
        <taxon>Streptosporangiales</taxon>
        <taxon>Streptosporangiaceae</taxon>
        <taxon>Nonomuraea</taxon>
    </lineage>
</organism>
<protein>
    <recommendedName>
        <fullName evidence="7">Putative 4-hydroxy-4-methyl-2-oxoglutarate aldolase</fullName>
        <ecNumber evidence="6">4.1.1.112</ecNumber>
        <ecNumber evidence="5">4.1.3.17</ecNumber>
    </recommendedName>
    <alternativeName>
        <fullName evidence="11">Oxaloacetate decarboxylase</fullName>
    </alternativeName>
    <alternativeName>
        <fullName evidence="9">Regulator of ribonuclease activity homolog</fullName>
    </alternativeName>
    <alternativeName>
        <fullName evidence="10">RraA-like protein</fullName>
    </alternativeName>
</protein>
<keyword evidence="13" id="KW-0460">Magnesium</keyword>
<evidence type="ECO:0000256" key="7">
    <source>
        <dbReference type="ARBA" id="ARBA00016549"/>
    </source>
</evidence>
<dbReference type="EC" id="4.1.3.17" evidence="5"/>
<dbReference type="CDD" id="cd16841">
    <property type="entry name" value="RraA_family"/>
    <property type="match status" value="1"/>
</dbReference>
<keyword evidence="16" id="KW-1185">Reference proteome</keyword>
<comment type="subunit">
    <text evidence="4">Homotrimer.</text>
</comment>
<dbReference type="PANTHER" id="PTHR33254">
    <property type="entry name" value="4-HYDROXY-4-METHYL-2-OXOGLUTARATE ALDOLASE 3-RELATED"/>
    <property type="match status" value="1"/>
</dbReference>
<feature type="region of interest" description="Disordered" evidence="14">
    <location>
        <begin position="263"/>
        <end position="292"/>
    </location>
</feature>
<proteinExistence type="inferred from homology"/>
<comment type="function">
    <text evidence="8">Catalyzes the aldol cleavage of 4-hydroxy-4-methyl-2-oxoglutarate (HMG) into 2 molecules of pyruvate. Also contains a secondary oxaloacetate (OAA) decarboxylase activity due to the common pyruvate enolate transition state formed following C-C bond cleavage in the retro-aldol and decarboxylation reactions.</text>
</comment>
<dbReference type="Pfam" id="PF03737">
    <property type="entry name" value="RraA-like"/>
    <property type="match status" value="1"/>
</dbReference>
<feature type="compositionally biased region" description="Basic and acidic residues" evidence="14">
    <location>
        <begin position="281"/>
        <end position="292"/>
    </location>
</feature>
<comment type="similarity">
    <text evidence="3">Belongs to the class II aldolase/RraA-like family.</text>
</comment>
<evidence type="ECO:0000256" key="5">
    <source>
        <dbReference type="ARBA" id="ARBA00012213"/>
    </source>
</evidence>
<evidence type="ECO:0000256" key="6">
    <source>
        <dbReference type="ARBA" id="ARBA00012947"/>
    </source>
</evidence>
<feature type="binding site" evidence="13">
    <location>
        <begin position="136"/>
        <end position="139"/>
    </location>
    <ligand>
        <name>substrate</name>
    </ligand>
</feature>
<evidence type="ECO:0000256" key="13">
    <source>
        <dbReference type="PIRSR" id="PIRSR605493-1"/>
    </source>
</evidence>
<dbReference type="EMBL" id="PVNG01000014">
    <property type="protein sequence ID" value="PRX61711.1"/>
    <property type="molecule type" value="Genomic_DNA"/>
</dbReference>
<keyword evidence="13" id="KW-0479">Metal-binding</keyword>
<dbReference type="NCBIfam" id="NF006093">
    <property type="entry name" value="PRK08245.1"/>
    <property type="match status" value="1"/>
</dbReference>
<comment type="cofactor">
    <cofactor evidence="13">
        <name>Mg(2+)</name>
        <dbReference type="ChEBI" id="CHEBI:18420"/>
    </cofactor>
</comment>
<comment type="catalytic activity">
    <reaction evidence="12">
        <text>oxaloacetate + H(+) = pyruvate + CO2</text>
        <dbReference type="Rhea" id="RHEA:15641"/>
        <dbReference type="ChEBI" id="CHEBI:15361"/>
        <dbReference type="ChEBI" id="CHEBI:15378"/>
        <dbReference type="ChEBI" id="CHEBI:16452"/>
        <dbReference type="ChEBI" id="CHEBI:16526"/>
        <dbReference type="EC" id="4.1.1.112"/>
    </reaction>
</comment>